<dbReference type="AlphaFoldDB" id="A0AAV7HTD9"/>
<name>A0AAV7HTD9_COTGL</name>
<dbReference type="EMBL" id="JAHXZJ010002982">
    <property type="protein sequence ID" value="KAH0535135.1"/>
    <property type="molecule type" value="Genomic_DNA"/>
</dbReference>
<dbReference type="Proteomes" id="UP000826195">
    <property type="component" value="Unassembled WGS sequence"/>
</dbReference>
<evidence type="ECO:0000313" key="1">
    <source>
        <dbReference type="EMBL" id="KAH0535135.1"/>
    </source>
</evidence>
<protein>
    <recommendedName>
        <fullName evidence="3">Reverse transcriptase</fullName>
    </recommendedName>
</protein>
<reference evidence="1 2" key="1">
    <citation type="journal article" date="2021" name="J. Hered.">
        <title>A chromosome-level genome assembly of the parasitoid wasp, Cotesia glomerata (Hymenoptera: Braconidae).</title>
        <authorList>
            <person name="Pinto B.J."/>
            <person name="Weis J.J."/>
            <person name="Gamble T."/>
            <person name="Ode P.J."/>
            <person name="Paul R."/>
            <person name="Zaspel J.M."/>
        </authorList>
    </citation>
    <scope>NUCLEOTIDE SEQUENCE [LARGE SCALE GENOMIC DNA]</scope>
    <source>
        <strain evidence="1">CgM1</strain>
    </source>
</reference>
<gene>
    <name evidence="1" type="ORF">KQX54_013986</name>
</gene>
<comment type="caution">
    <text evidence="1">The sequence shown here is derived from an EMBL/GenBank/DDBJ whole genome shotgun (WGS) entry which is preliminary data.</text>
</comment>
<evidence type="ECO:0000313" key="2">
    <source>
        <dbReference type="Proteomes" id="UP000826195"/>
    </source>
</evidence>
<evidence type="ECO:0008006" key="3">
    <source>
        <dbReference type="Google" id="ProtNLM"/>
    </source>
</evidence>
<accession>A0AAV7HTD9</accession>
<organism evidence="1 2">
    <name type="scientific">Cotesia glomerata</name>
    <name type="common">Lepidopteran parasitic wasp</name>
    <name type="synonym">Apanteles glomeratus</name>
    <dbReference type="NCBI Taxonomy" id="32391"/>
    <lineage>
        <taxon>Eukaryota</taxon>
        <taxon>Metazoa</taxon>
        <taxon>Ecdysozoa</taxon>
        <taxon>Arthropoda</taxon>
        <taxon>Hexapoda</taxon>
        <taxon>Insecta</taxon>
        <taxon>Pterygota</taxon>
        <taxon>Neoptera</taxon>
        <taxon>Endopterygota</taxon>
        <taxon>Hymenoptera</taxon>
        <taxon>Apocrita</taxon>
        <taxon>Ichneumonoidea</taxon>
        <taxon>Braconidae</taxon>
        <taxon>Microgastrinae</taxon>
        <taxon>Cotesia</taxon>
    </lineage>
</organism>
<sequence length="129" mass="14757">MGKVENLSESREIFTEKRQPKFKLTNHLPRNLKLQQVSYEKTVFADDIVIFGRNRVEPRKLLAALKKYFYKNSFQVITDKSVILVCRTSGRIKKQEQNAFTPKGGNAKNNVRLALAATKSILEKSTADL</sequence>
<proteinExistence type="predicted"/>
<keyword evidence="2" id="KW-1185">Reference proteome</keyword>